<evidence type="ECO:0000313" key="1">
    <source>
        <dbReference type="EMBL" id="GMQ61097.1"/>
    </source>
</evidence>
<dbReference type="EMBL" id="BTPU01000005">
    <property type="protein sequence ID" value="GMQ61097.1"/>
    <property type="molecule type" value="Genomic_DNA"/>
</dbReference>
<protein>
    <submittedName>
        <fullName evidence="1">MFS transporter</fullName>
    </submittedName>
</protein>
<accession>A0ACB5UDZ8</accession>
<organism evidence="1 2">
    <name type="scientific">Vallitalea maricola</name>
    <dbReference type="NCBI Taxonomy" id="3074433"/>
    <lineage>
        <taxon>Bacteria</taxon>
        <taxon>Bacillati</taxon>
        <taxon>Bacillota</taxon>
        <taxon>Clostridia</taxon>
        <taxon>Lachnospirales</taxon>
        <taxon>Vallitaleaceae</taxon>
        <taxon>Vallitalea</taxon>
    </lineage>
</organism>
<sequence>MTKLFAMKKEMVIYFIILALTALGLGLSNDIFSNYFKDAYNITAYQRGIIEFPRELPGILCIFVVTALSFMGDIRLSIIAQVLSFIGIAVLGFITPTFSVMLIFLFINSMGMHLFFPLQDSIGISLIDDEKIGKRMGQYKGVFTAFSMVAAIMVFVGFRTNVFSFTTKIKYIFVIDAVIFLVIIVLFVYLLKLLKRPLVKKKKLKFVFRREYKYYYILAIMHGVQKQIMVVYGPWVLIDILNKKADTLAILMMIGSFIGIFFIPAVGRWLDRFGVKKLLYADALSFIGVYVAYGLISTGFATGKLSLVGLPVIFAYSLIIIDRMSMQMGMVKTVYLRSIAVDMSDITPTLSMGISMDHVVSIVCAFIGGLIWSSWGPQYIFFFAAALSLVNLFVAKKVQIK</sequence>
<name>A0ACB5UDZ8_9FIRM</name>
<gene>
    <name evidence="1" type="ORF">AN2V17_03250</name>
</gene>
<keyword evidence="2" id="KW-1185">Reference proteome</keyword>
<proteinExistence type="predicted"/>
<comment type="caution">
    <text evidence="1">The sequence shown here is derived from an EMBL/GenBank/DDBJ whole genome shotgun (WGS) entry which is preliminary data.</text>
</comment>
<reference evidence="1" key="1">
    <citation type="submission" date="2023-09" db="EMBL/GenBank/DDBJ databases">
        <title>Vallitalea sediminicola and Vallitalea maricola sp. nov., anaerobic bacteria isolated from marine sediment.</title>
        <authorList>
            <person name="Hirano S."/>
            <person name="Maeda A."/>
            <person name="Terahara T."/>
            <person name="Mori K."/>
            <person name="Hamada M."/>
            <person name="Matsumoto R."/>
            <person name="Kobayashi T."/>
        </authorList>
    </citation>
    <scope>NUCLEOTIDE SEQUENCE</scope>
    <source>
        <strain evidence="1">AN17-2</strain>
    </source>
</reference>
<evidence type="ECO:0000313" key="2">
    <source>
        <dbReference type="Proteomes" id="UP001374599"/>
    </source>
</evidence>
<dbReference type="Proteomes" id="UP001374599">
    <property type="component" value="Unassembled WGS sequence"/>
</dbReference>